<accession>A0A938B3M3</accession>
<dbReference type="PANTHER" id="PTHR10434:SF11">
    <property type="entry name" value="1-ACYL-SN-GLYCEROL-3-PHOSPHATE ACYLTRANSFERASE"/>
    <property type="match status" value="1"/>
</dbReference>
<dbReference type="GO" id="GO:0003841">
    <property type="term" value="F:1-acylglycerol-3-phosphate O-acyltransferase activity"/>
    <property type="evidence" value="ECO:0007669"/>
    <property type="project" value="TreeGrafter"/>
</dbReference>
<dbReference type="EMBL" id="VGLS01000594">
    <property type="protein sequence ID" value="MBM3225496.1"/>
    <property type="molecule type" value="Genomic_DNA"/>
</dbReference>
<evidence type="ECO:0000256" key="2">
    <source>
        <dbReference type="ARBA" id="ARBA00022679"/>
    </source>
</evidence>
<evidence type="ECO:0000256" key="1">
    <source>
        <dbReference type="ARBA" id="ARBA00005189"/>
    </source>
</evidence>
<evidence type="ECO:0000313" key="5">
    <source>
        <dbReference type="EMBL" id="MBM3225496.1"/>
    </source>
</evidence>
<protein>
    <submittedName>
        <fullName evidence="5">1-acyl-sn-glycerol-3-phosphate acyltransferase</fullName>
    </submittedName>
</protein>
<dbReference type="SUPFAM" id="SSF69593">
    <property type="entry name" value="Glycerol-3-phosphate (1)-acyltransferase"/>
    <property type="match status" value="1"/>
</dbReference>
<dbReference type="Pfam" id="PF01553">
    <property type="entry name" value="Acyltransferase"/>
    <property type="match status" value="1"/>
</dbReference>
<dbReference type="GO" id="GO:0006654">
    <property type="term" value="P:phosphatidic acid biosynthetic process"/>
    <property type="evidence" value="ECO:0007669"/>
    <property type="project" value="TreeGrafter"/>
</dbReference>
<comment type="pathway">
    <text evidence="1">Lipid metabolism.</text>
</comment>
<comment type="caution">
    <text evidence="5">The sequence shown here is derived from an EMBL/GenBank/DDBJ whole genome shotgun (WGS) entry which is preliminary data.</text>
</comment>
<evidence type="ECO:0000259" key="4">
    <source>
        <dbReference type="SMART" id="SM00563"/>
    </source>
</evidence>
<keyword evidence="3 5" id="KW-0012">Acyltransferase</keyword>
<feature type="domain" description="Phospholipid/glycerol acyltransferase" evidence="4">
    <location>
        <begin position="52"/>
        <end position="173"/>
    </location>
</feature>
<dbReference type="CDD" id="cd07989">
    <property type="entry name" value="LPLAT_AGPAT-like"/>
    <property type="match status" value="1"/>
</dbReference>
<evidence type="ECO:0000313" key="6">
    <source>
        <dbReference type="Proteomes" id="UP000712673"/>
    </source>
</evidence>
<proteinExistence type="predicted"/>
<organism evidence="5 6">
    <name type="scientific">Tectimicrobiota bacterium</name>
    <dbReference type="NCBI Taxonomy" id="2528274"/>
    <lineage>
        <taxon>Bacteria</taxon>
        <taxon>Pseudomonadati</taxon>
        <taxon>Nitrospinota/Tectimicrobiota group</taxon>
        <taxon>Candidatus Tectimicrobiota</taxon>
    </lineage>
</organism>
<dbReference type="PANTHER" id="PTHR10434">
    <property type="entry name" value="1-ACYL-SN-GLYCEROL-3-PHOSPHATE ACYLTRANSFERASE"/>
    <property type="match status" value="1"/>
</dbReference>
<evidence type="ECO:0000256" key="3">
    <source>
        <dbReference type="ARBA" id="ARBA00023315"/>
    </source>
</evidence>
<gene>
    <name evidence="5" type="ORF">FJZ47_17080</name>
</gene>
<dbReference type="SMART" id="SM00563">
    <property type="entry name" value="PlsC"/>
    <property type="match status" value="1"/>
</dbReference>
<dbReference type="AlphaFoldDB" id="A0A938B3M3"/>
<dbReference type="Proteomes" id="UP000712673">
    <property type="component" value="Unassembled WGS sequence"/>
</dbReference>
<sequence>MSPAALPPMTTRYTWRDFVQMALFTLLVKPFLTFCIGLRVRGAEHLPRTDPFLLIANHSSHLDTLALLSLFPLSRLRHIHPVAAADYFERNKVVSLITRTACNILPIARRDITTDNDPIPRMIACLQAGKSLILFPEGTRGSGAEMGPFRSGVARVLEHVPHVPVVPAYLVNMGRSLPKGEYIPVPFFCEVRLGVPQQVQGNRHEVMQALEGAVRQLAGESSA</sequence>
<name>A0A938B3M3_UNCTE</name>
<reference evidence="5" key="1">
    <citation type="submission" date="2019-03" db="EMBL/GenBank/DDBJ databases">
        <title>Lake Tanganyika Metagenome-Assembled Genomes (MAGs).</title>
        <authorList>
            <person name="Tran P."/>
        </authorList>
    </citation>
    <scope>NUCLEOTIDE SEQUENCE</scope>
    <source>
        <strain evidence="5">K_DeepCast_65m_m2_066</strain>
    </source>
</reference>
<keyword evidence="2" id="KW-0808">Transferase</keyword>
<dbReference type="InterPro" id="IPR002123">
    <property type="entry name" value="Plipid/glycerol_acylTrfase"/>
</dbReference>